<accession>A0A3E0WCS9</accession>
<gene>
    <name evidence="10" type="ORF">B7R25_05795</name>
</gene>
<evidence type="ECO:0000256" key="4">
    <source>
        <dbReference type="ARBA" id="ARBA00013204"/>
    </source>
</evidence>
<evidence type="ECO:0000256" key="1">
    <source>
        <dbReference type="ARBA" id="ARBA00001784"/>
    </source>
</evidence>
<dbReference type="PANTHER" id="PTHR35524">
    <property type="entry name" value="ALPHA-ACETOLACTATE DECARBOXYLASE"/>
    <property type="match status" value="1"/>
</dbReference>
<dbReference type="GO" id="GO:0045151">
    <property type="term" value="P:acetoin biosynthetic process"/>
    <property type="evidence" value="ECO:0007669"/>
    <property type="project" value="UniProtKB-UniRule"/>
</dbReference>
<dbReference type="Pfam" id="PF03306">
    <property type="entry name" value="AAL_decarboxy"/>
    <property type="match status" value="1"/>
</dbReference>
<dbReference type="AlphaFoldDB" id="A0A3E0WCS9"/>
<sequence length="240" mass="26123">MNQPVIHQFSVVNALMAGLYDGSFPAREVLAAGDFGVGCGNALNGELVVIDGQIFRCTDDGNVTRGDPDELLPFAEVVAFAPTASHEFSARLDRTGLEAWITALAGNPNQFYAIRVDGEFEHMLVREPVRQHHPYRPLAEVMSTQREMTLPTTTGSLVGFWAPPIFQGISVAGYHLHYLDDARTHGGHTLDYTLSRGTLHLQPLAGITLRLPTTPAYAAATLISPTSDADIRRVESRSAR</sequence>
<dbReference type="NCBIfam" id="TIGR01252">
    <property type="entry name" value="acetolac_decarb"/>
    <property type="match status" value="1"/>
</dbReference>
<dbReference type="PIRSF" id="PIRSF001332">
    <property type="entry name" value="Acetolac_decarb"/>
    <property type="match status" value="1"/>
</dbReference>
<reference evidence="10 11" key="1">
    <citation type="submission" date="2017-04" db="EMBL/GenBank/DDBJ databases">
        <title>Comparative genome analysis of Subtercola boreus.</title>
        <authorList>
            <person name="Cho Y.-J."/>
            <person name="Cho A."/>
            <person name="Kim O.-S."/>
            <person name="Lee J.-I."/>
        </authorList>
    </citation>
    <scope>NUCLEOTIDE SEQUENCE [LARGE SCALE GENOMIC DNA]</scope>
    <source>
        <strain evidence="10 11">P28004</strain>
    </source>
</reference>
<evidence type="ECO:0000256" key="9">
    <source>
        <dbReference type="PIRNR" id="PIRNR001332"/>
    </source>
</evidence>
<dbReference type="Proteomes" id="UP000257080">
    <property type="component" value="Unassembled WGS sequence"/>
</dbReference>
<name>A0A3E0WCS9_9MICO</name>
<evidence type="ECO:0000313" key="11">
    <source>
        <dbReference type="Proteomes" id="UP000257080"/>
    </source>
</evidence>
<proteinExistence type="inferred from homology"/>
<keyword evidence="7 9" id="KW-0005">Acetoin biosynthesis</keyword>
<dbReference type="UniPathway" id="UPA00626">
    <property type="reaction ID" value="UER00678"/>
</dbReference>
<comment type="caution">
    <text evidence="10">The sequence shown here is derived from an EMBL/GenBank/DDBJ whole genome shotgun (WGS) entry which is preliminary data.</text>
</comment>
<organism evidence="10 11">
    <name type="scientific">Subtercola boreus</name>
    <dbReference type="NCBI Taxonomy" id="120213"/>
    <lineage>
        <taxon>Bacteria</taxon>
        <taxon>Bacillati</taxon>
        <taxon>Actinomycetota</taxon>
        <taxon>Actinomycetes</taxon>
        <taxon>Micrococcales</taxon>
        <taxon>Microbacteriaceae</taxon>
        <taxon>Subtercola</taxon>
    </lineage>
</organism>
<dbReference type="Gene3D" id="3.30.1330.80">
    <property type="entry name" value="Hypothetical protein, similar to alpha- acetolactate decarboxylase, domain 2"/>
    <property type="match status" value="2"/>
</dbReference>
<dbReference type="PANTHER" id="PTHR35524:SF1">
    <property type="entry name" value="ALPHA-ACETOLACTATE DECARBOXYLASE"/>
    <property type="match status" value="1"/>
</dbReference>
<evidence type="ECO:0000313" key="10">
    <source>
        <dbReference type="EMBL" id="RFA27842.1"/>
    </source>
</evidence>
<comment type="pathway">
    <text evidence="2 9">Polyol metabolism; (R,R)-butane-2,3-diol biosynthesis; (R,R)-butane-2,3-diol from pyruvate: step 2/3.</text>
</comment>
<dbReference type="EC" id="4.1.1.5" evidence="4 9"/>
<evidence type="ECO:0000256" key="3">
    <source>
        <dbReference type="ARBA" id="ARBA00007106"/>
    </source>
</evidence>
<evidence type="ECO:0000256" key="5">
    <source>
        <dbReference type="ARBA" id="ARBA00020164"/>
    </source>
</evidence>
<dbReference type="GO" id="GO:0047605">
    <property type="term" value="F:acetolactate decarboxylase activity"/>
    <property type="evidence" value="ECO:0007669"/>
    <property type="project" value="UniProtKB-UniRule"/>
</dbReference>
<dbReference type="RefSeq" id="WP_116418022.1">
    <property type="nucleotide sequence ID" value="NZ_NBXC01000013.1"/>
</dbReference>
<dbReference type="CDD" id="cd17299">
    <property type="entry name" value="acetolactate_decarboxylase"/>
    <property type="match status" value="1"/>
</dbReference>
<evidence type="ECO:0000256" key="8">
    <source>
        <dbReference type="ARBA" id="ARBA00023239"/>
    </source>
</evidence>
<dbReference type="SUPFAM" id="SSF117856">
    <property type="entry name" value="AF0104/ALDC/Ptd012-like"/>
    <property type="match status" value="1"/>
</dbReference>
<dbReference type="InterPro" id="IPR005128">
    <property type="entry name" value="Acetolactate_a_deCO2ase"/>
</dbReference>
<keyword evidence="8 9" id="KW-0456">Lyase</keyword>
<evidence type="ECO:0000256" key="6">
    <source>
        <dbReference type="ARBA" id="ARBA00022793"/>
    </source>
</evidence>
<comment type="similarity">
    <text evidence="3 9">Belongs to the alpha-acetolactate decarboxylase family.</text>
</comment>
<keyword evidence="6 9" id="KW-0210">Decarboxylase</keyword>
<comment type="catalytic activity">
    <reaction evidence="1 9">
        <text>(2S)-2-acetolactate + H(+) = (R)-acetoin + CO2</text>
        <dbReference type="Rhea" id="RHEA:21580"/>
        <dbReference type="ChEBI" id="CHEBI:15378"/>
        <dbReference type="ChEBI" id="CHEBI:15686"/>
        <dbReference type="ChEBI" id="CHEBI:16526"/>
        <dbReference type="ChEBI" id="CHEBI:58476"/>
        <dbReference type="EC" id="4.1.1.5"/>
    </reaction>
</comment>
<evidence type="ECO:0000256" key="7">
    <source>
        <dbReference type="ARBA" id="ARBA00023061"/>
    </source>
</evidence>
<evidence type="ECO:0000256" key="2">
    <source>
        <dbReference type="ARBA" id="ARBA00005170"/>
    </source>
</evidence>
<protein>
    <recommendedName>
        <fullName evidence="5 9">Alpha-acetolactate decarboxylase</fullName>
        <ecNumber evidence="4 9">4.1.1.5</ecNumber>
    </recommendedName>
</protein>
<dbReference type="EMBL" id="NBXE01000018">
    <property type="protein sequence ID" value="RFA27842.1"/>
    <property type="molecule type" value="Genomic_DNA"/>
</dbReference>